<dbReference type="VEuPathDB" id="FungiDB:SeMB42_g06182"/>
<evidence type="ECO:0000256" key="1">
    <source>
        <dbReference type="ARBA" id="ARBA00022723"/>
    </source>
</evidence>
<name>A0A507CIG3_9FUNG</name>
<evidence type="ECO:0000313" key="9">
    <source>
        <dbReference type="Proteomes" id="UP000320475"/>
    </source>
</evidence>
<feature type="binding site" evidence="7">
    <location>
        <position position="181"/>
    </location>
    <ligand>
        <name>Mg(2+)</name>
        <dbReference type="ChEBI" id="CHEBI:18420"/>
    </ligand>
</feature>
<dbReference type="GO" id="GO:0005737">
    <property type="term" value="C:cytoplasm"/>
    <property type="evidence" value="ECO:0007669"/>
    <property type="project" value="TreeGrafter"/>
</dbReference>
<dbReference type="InterPro" id="IPR027417">
    <property type="entry name" value="P-loop_NTPase"/>
</dbReference>
<dbReference type="PANTHER" id="PTHR10218">
    <property type="entry name" value="GTP-BINDING PROTEIN ALPHA SUBUNIT"/>
    <property type="match status" value="1"/>
</dbReference>
<dbReference type="FunFam" id="3.40.50.300:FF:000692">
    <property type="entry name" value="Guanine nucleotide-binding protein subunit alpha"/>
    <property type="match status" value="1"/>
</dbReference>
<feature type="binding site" evidence="6">
    <location>
        <begin position="175"/>
        <end position="181"/>
    </location>
    <ligand>
        <name>GTP</name>
        <dbReference type="ChEBI" id="CHEBI:37565"/>
    </ligand>
</feature>
<feature type="binding site" evidence="6">
    <location>
        <begin position="269"/>
        <end position="272"/>
    </location>
    <ligand>
        <name>GTP</name>
        <dbReference type="ChEBI" id="CHEBI:37565"/>
    </ligand>
</feature>
<sequence length="355" mass="39963">MGCKCSTQEKELRGKKNTIDGVIKEEKASNKPQATVLLLGAGAAGKTTVMKQMQMLHTRNGKPTFTDTERGQFQKVIGDNIVANMRRVCAAMVKLDIPYGSPEGLEQAKLLEDVTQQGLTSKAVELIQALWTDRGIQQCRKRSNEYQLDDTARYFFDNLARISSGTYIPTDQDILLCRVKTTGVREVVLEEDDMVIKVVDVGGQRSERSKWLSSFEGATAVIFMAAVSEYDQFLEEQGSQNRLLEAMTLFGQIVNSRWFLASHLILFLNKADLLEAKYQERGDESVRQYWPDYQGTSYQDVLNFFQAKFLEANQSKEKTIHTYFTRAVDRSSIALVIGSVKINLVDQILANIGLL</sequence>
<dbReference type="GO" id="GO:0046872">
    <property type="term" value="F:metal ion binding"/>
    <property type="evidence" value="ECO:0007669"/>
    <property type="project" value="UniProtKB-KW"/>
</dbReference>
<dbReference type="EMBL" id="QEAM01000479">
    <property type="protein sequence ID" value="TPX39452.1"/>
    <property type="molecule type" value="Genomic_DNA"/>
</dbReference>
<evidence type="ECO:0000256" key="5">
    <source>
        <dbReference type="ARBA" id="ARBA00023224"/>
    </source>
</evidence>
<dbReference type="FunFam" id="1.10.400.10:FF:000002">
    <property type="entry name" value="guanine nucleotide-binding protein G(Q) subunit alpha"/>
    <property type="match status" value="1"/>
</dbReference>
<dbReference type="PROSITE" id="PS51882">
    <property type="entry name" value="G_ALPHA"/>
    <property type="match status" value="1"/>
</dbReference>
<dbReference type="GO" id="GO:0003924">
    <property type="term" value="F:GTPase activity"/>
    <property type="evidence" value="ECO:0007669"/>
    <property type="project" value="InterPro"/>
</dbReference>
<dbReference type="CDD" id="cd00066">
    <property type="entry name" value="G-alpha"/>
    <property type="match status" value="1"/>
</dbReference>
<feature type="binding site" evidence="6">
    <location>
        <position position="327"/>
    </location>
    <ligand>
        <name>GTP</name>
        <dbReference type="ChEBI" id="CHEBI:37565"/>
    </ligand>
</feature>
<dbReference type="OrthoDB" id="5817230at2759"/>
<protein>
    <submittedName>
        <fullName evidence="8">Uncharacterized protein</fullName>
    </submittedName>
</protein>
<dbReference type="PANTHER" id="PTHR10218:SF360">
    <property type="entry name" value="GUANINE NUCLEOTIDE-BINDING PROTEIN SUBUNIT ALPHA HOMOLOG"/>
    <property type="match status" value="1"/>
</dbReference>
<dbReference type="Gene3D" id="3.40.50.300">
    <property type="entry name" value="P-loop containing nucleotide triphosphate hydrolases"/>
    <property type="match status" value="1"/>
</dbReference>
<proteinExistence type="predicted"/>
<keyword evidence="4 6" id="KW-0342">GTP-binding</keyword>
<evidence type="ECO:0000256" key="6">
    <source>
        <dbReference type="PIRSR" id="PIRSR601019-1"/>
    </source>
</evidence>
<dbReference type="PRINTS" id="PR00318">
    <property type="entry name" value="GPROTEINA"/>
</dbReference>
<gene>
    <name evidence="8" type="ORF">SeLEV6574_g07203</name>
</gene>
<dbReference type="Proteomes" id="UP000320475">
    <property type="component" value="Unassembled WGS sequence"/>
</dbReference>
<dbReference type="Gene3D" id="1.10.400.10">
    <property type="entry name" value="GI Alpha 1, domain 2-like"/>
    <property type="match status" value="1"/>
</dbReference>
<dbReference type="InterPro" id="IPR001019">
    <property type="entry name" value="Gprotein_alpha_su"/>
</dbReference>
<dbReference type="GO" id="GO:0005525">
    <property type="term" value="F:GTP binding"/>
    <property type="evidence" value="ECO:0007669"/>
    <property type="project" value="UniProtKB-KW"/>
</dbReference>
<dbReference type="SUPFAM" id="SSF47895">
    <property type="entry name" value="Transducin (alpha subunit), insertion domain"/>
    <property type="match status" value="1"/>
</dbReference>
<dbReference type="GO" id="GO:0001664">
    <property type="term" value="F:G protein-coupled receptor binding"/>
    <property type="evidence" value="ECO:0007669"/>
    <property type="project" value="TreeGrafter"/>
</dbReference>
<comment type="caution">
    <text evidence="8">The sequence shown here is derived from an EMBL/GenBank/DDBJ whole genome shotgun (WGS) entry which is preliminary data.</text>
</comment>
<evidence type="ECO:0000256" key="3">
    <source>
        <dbReference type="ARBA" id="ARBA00022842"/>
    </source>
</evidence>
<evidence type="ECO:0000256" key="7">
    <source>
        <dbReference type="PIRSR" id="PIRSR601019-2"/>
    </source>
</evidence>
<evidence type="ECO:0000256" key="4">
    <source>
        <dbReference type="ARBA" id="ARBA00023134"/>
    </source>
</evidence>
<evidence type="ECO:0000256" key="2">
    <source>
        <dbReference type="ARBA" id="ARBA00022741"/>
    </source>
</evidence>
<dbReference type="InterPro" id="IPR011025">
    <property type="entry name" value="GproteinA_insert"/>
</dbReference>
<feature type="binding site" evidence="7">
    <location>
        <position position="47"/>
    </location>
    <ligand>
        <name>Mg(2+)</name>
        <dbReference type="ChEBI" id="CHEBI:18420"/>
    </ligand>
</feature>
<dbReference type="GO" id="GO:0007188">
    <property type="term" value="P:adenylate cyclase-modulating G protein-coupled receptor signaling pathway"/>
    <property type="evidence" value="ECO:0007669"/>
    <property type="project" value="TreeGrafter"/>
</dbReference>
<keyword evidence="2 6" id="KW-0547">Nucleotide-binding</keyword>
<dbReference type="AlphaFoldDB" id="A0A507CIG3"/>
<keyword evidence="5" id="KW-0807">Transducer</keyword>
<dbReference type="SMART" id="SM00275">
    <property type="entry name" value="G_alpha"/>
    <property type="match status" value="1"/>
</dbReference>
<keyword evidence="3 7" id="KW-0460">Magnesium</keyword>
<dbReference type="GO" id="GO:0005834">
    <property type="term" value="C:heterotrimeric G-protein complex"/>
    <property type="evidence" value="ECO:0007669"/>
    <property type="project" value="TreeGrafter"/>
</dbReference>
<dbReference type="Pfam" id="PF00503">
    <property type="entry name" value="G-alpha"/>
    <property type="match status" value="1"/>
</dbReference>
<reference evidence="8 9" key="1">
    <citation type="journal article" date="2019" name="Sci. Rep.">
        <title>Comparative genomics of chytrid fungi reveal insights into the obligate biotrophic and pathogenic lifestyle of Synchytrium endobioticum.</title>
        <authorList>
            <person name="van de Vossenberg B.T.L.H."/>
            <person name="Warris S."/>
            <person name="Nguyen H.D.T."/>
            <person name="van Gent-Pelzer M.P.E."/>
            <person name="Joly D.L."/>
            <person name="van de Geest H.C."/>
            <person name="Bonants P.J.M."/>
            <person name="Smith D.S."/>
            <person name="Levesque C.A."/>
            <person name="van der Lee T.A.J."/>
        </authorList>
    </citation>
    <scope>NUCLEOTIDE SEQUENCE [LARGE SCALE GENOMIC DNA]</scope>
    <source>
        <strain evidence="8 9">LEV6574</strain>
    </source>
</reference>
<organism evidence="8 9">
    <name type="scientific">Synchytrium endobioticum</name>
    <dbReference type="NCBI Taxonomy" id="286115"/>
    <lineage>
        <taxon>Eukaryota</taxon>
        <taxon>Fungi</taxon>
        <taxon>Fungi incertae sedis</taxon>
        <taxon>Chytridiomycota</taxon>
        <taxon>Chytridiomycota incertae sedis</taxon>
        <taxon>Chytridiomycetes</taxon>
        <taxon>Synchytriales</taxon>
        <taxon>Synchytriaceae</taxon>
        <taxon>Synchytrium</taxon>
    </lineage>
</organism>
<dbReference type="GO" id="GO:0031683">
    <property type="term" value="F:G-protein beta/gamma-subunit complex binding"/>
    <property type="evidence" value="ECO:0007669"/>
    <property type="project" value="InterPro"/>
</dbReference>
<accession>A0A507CIG3</accession>
<feature type="binding site" evidence="6">
    <location>
        <begin position="200"/>
        <end position="204"/>
    </location>
    <ligand>
        <name>GTP</name>
        <dbReference type="ChEBI" id="CHEBI:37565"/>
    </ligand>
</feature>
<keyword evidence="1 7" id="KW-0479">Metal-binding</keyword>
<dbReference type="SUPFAM" id="SSF52540">
    <property type="entry name" value="P-loop containing nucleoside triphosphate hydrolases"/>
    <property type="match status" value="1"/>
</dbReference>
<evidence type="ECO:0000313" key="8">
    <source>
        <dbReference type="EMBL" id="TPX39452.1"/>
    </source>
</evidence>